<name>A0ABR4FVW6_9EURO</name>
<dbReference type="Proteomes" id="UP001610563">
    <property type="component" value="Unassembled WGS sequence"/>
</dbReference>
<feature type="signal peptide" evidence="1">
    <location>
        <begin position="1"/>
        <end position="25"/>
    </location>
</feature>
<sequence length="326" mass="36366">MSGVNLITLALLPFVALACSQEVLAENETLPRVGISTTWGTGTTQDIPYGECTKIRSELWHILGQVKISCPKDEQKQNICTFYTDDHCKDEIITFTRPHQRLDMYDENHPYAVGNIASTVKCEAAVFDLSKYRLERDWPPTKTPAPCTGDRCNNQAACVHSPLNRNIYCSSRQTCQPTVSLGEACTEVENDYNCQRGYCNRRTKVCKAPGPLGRCRTGIKCPTRSSCRPGTQIDAPQGDRSITRVCLKDEDPVGKPCSEHTQCGNGGKYNCNVDFEGRWYCGRNWDCKGTGVGCVRARQCCSGWCSYGWDSWTCEDREGSFEQGDL</sequence>
<keyword evidence="1" id="KW-0732">Signal</keyword>
<evidence type="ECO:0000313" key="2">
    <source>
        <dbReference type="EMBL" id="KAL2787404.1"/>
    </source>
</evidence>
<proteinExistence type="predicted"/>
<gene>
    <name evidence="2" type="ORF">BJX66DRAFT_341224</name>
</gene>
<reference evidence="2 3" key="1">
    <citation type="submission" date="2024-07" db="EMBL/GenBank/DDBJ databases">
        <title>Section-level genome sequencing and comparative genomics of Aspergillus sections Usti and Cavernicolus.</title>
        <authorList>
            <consortium name="Lawrence Berkeley National Laboratory"/>
            <person name="Nybo J.L."/>
            <person name="Vesth T.C."/>
            <person name="Theobald S."/>
            <person name="Frisvad J.C."/>
            <person name="Larsen T.O."/>
            <person name="Kjaerboelling I."/>
            <person name="Rothschild-Mancinelli K."/>
            <person name="Lyhne E.K."/>
            <person name="Kogle M.E."/>
            <person name="Barry K."/>
            <person name="Clum A."/>
            <person name="Na H."/>
            <person name="Ledsgaard L."/>
            <person name="Lin J."/>
            <person name="Lipzen A."/>
            <person name="Kuo A."/>
            <person name="Riley R."/>
            <person name="Mondo S."/>
            <person name="Labutti K."/>
            <person name="Haridas S."/>
            <person name="Pangalinan J."/>
            <person name="Salamov A.A."/>
            <person name="Simmons B.A."/>
            <person name="Magnuson J.K."/>
            <person name="Chen J."/>
            <person name="Drula E."/>
            <person name="Henrissat B."/>
            <person name="Wiebenga A."/>
            <person name="Lubbers R.J."/>
            <person name="Gomes A.C."/>
            <person name="Makela M.R."/>
            <person name="Stajich J."/>
            <person name="Grigoriev I.V."/>
            <person name="Mortensen U.H."/>
            <person name="De Vries R.P."/>
            <person name="Baker S.E."/>
            <person name="Andersen M.R."/>
        </authorList>
    </citation>
    <scope>NUCLEOTIDE SEQUENCE [LARGE SCALE GENOMIC DNA]</scope>
    <source>
        <strain evidence="2 3">CBS 209.92</strain>
    </source>
</reference>
<accession>A0ABR4FVW6</accession>
<protein>
    <submittedName>
        <fullName evidence="2">Uncharacterized protein</fullName>
    </submittedName>
</protein>
<organism evidence="2 3">
    <name type="scientific">Aspergillus keveii</name>
    <dbReference type="NCBI Taxonomy" id="714993"/>
    <lineage>
        <taxon>Eukaryota</taxon>
        <taxon>Fungi</taxon>
        <taxon>Dikarya</taxon>
        <taxon>Ascomycota</taxon>
        <taxon>Pezizomycotina</taxon>
        <taxon>Eurotiomycetes</taxon>
        <taxon>Eurotiomycetidae</taxon>
        <taxon>Eurotiales</taxon>
        <taxon>Aspergillaceae</taxon>
        <taxon>Aspergillus</taxon>
        <taxon>Aspergillus subgen. Nidulantes</taxon>
    </lineage>
</organism>
<keyword evidence="3" id="KW-1185">Reference proteome</keyword>
<comment type="caution">
    <text evidence="2">The sequence shown here is derived from an EMBL/GenBank/DDBJ whole genome shotgun (WGS) entry which is preliminary data.</text>
</comment>
<evidence type="ECO:0000256" key="1">
    <source>
        <dbReference type="SAM" id="SignalP"/>
    </source>
</evidence>
<dbReference type="EMBL" id="JBFTWV010000097">
    <property type="protein sequence ID" value="KAL2787404.1"/>
    <property type="molecule type" value="Genomic_DNA"/>
</dbReference>
<feature type="chain" id="PRO_5045123696" evidence="1">
    <location>
        <begin position="26"/>
        <end position="326"/>
    </location>
</feature>
<evidence type="ECO:0000313" key="3">
    <source>
        <dbReference type="Proteomes" id="UP001610563"/>
    </source>
</evidence>